<reference evidence="1 2" key="1">
    <citation type="submission" date="2014-01" db="EMBL/GenBank/DDBJ databases">
        <title>Sulfitobacter sp. H3 (MCCC 1A00686) Genome Sequencing.</title>
        <authorList>
            <person name="Lai Q."/>
            <person name="Hong Z."/>
        </authorList>
    </citation>
    <scope>NUCLEOTIDE SEQUENCE [LARGE SCALE GENOMIC DNA]</scope>
    <source>
        <strain evidence="1 2">H3</strain>
    </source>
</reference>
<proteinExistence type="predicted"/>
<evidence type="ECO:0000313" key="1">
    <source>
        <dbReference type="EMBL" id="KEJ96569.1"/>
    </source>
</evidence>
<dbReference type="InterPro" id="IPR032710">
    <property type="entry name" value="NTF2-like_dom_sf"/>
</dbReference>
<dbReference type="RefSeq" id="WP_037924009.1">
    <property type="nucleotide sequence ID" value="NZ_CP054599.1"/>
</dbReference>
<dbReference type="Proteomes" id="UP000027746">
    <property type="component" value="Unassembled WGS sequence"/>
</dbReference>
<name>A0A073J3P6_9RHOB</name>
<evidence type="ECO:0008006" key="3">
    <source>
        <dbReference type="Google" id="ProtNLM"/>
    </source>
</evidence>
<sequence length="303" mass="34415">MATAREIYQDLLAQLTQAVVDRDAAGFAALARLPFVMKTMDGCTTHRSRQSIMEGVTSYRDMLSEQRIDGYLRSCDTAKFISPQQISGYHTTRLRRGDVDAAAPYLTRMSLFREDDVWKVGISDSSLHTADWPLLRQEEFDAPAQDRSETRNRLQNFQTILDRISAAFVGNDVQGWLNCVSLPLHLVTRQGVESFETPDQIIADFEQYQRDFKTHGVTEMIRQAKTAEIIGGDQMTGTYRMHMMRGTNHVVPPWDASMTLRKENGLWRVTTVMRALGHLNWSALSAADMENTPDYTPEKGDQK</sequence>
<dbReference type="AlphaFoldDB" id="A0A073J3P6"/>
<comment type="caution">
    <text evidence="1">The sequence shown here is derived from an EMBL/GenBank/DDBJ whole genome shotgun (WGS) entry which is preliminary data.</text>
</comment>
<organism evidence="1 2">
    <name type="scientific">Pseudosulfitobacter pseudonitzschiae</name>
    <dbReference type="NCBI Taxonomy" id="1402135"/>
    <lineage>
        <taxon>Bacteria</taxon>
        <taxon>Pseudomonadati</taxon>
        <taxon>Pseudomonadota</taxon>
        <taxon>Alphaproteobacteria</taxon>
        <taxon>Rhodobacterales</taxon>
        <taxon>Roseobacteraceae</taxon>
        <taxon>Pseudosulfitobacter</taxon>
    </lineage>
</organism>
<accession>A0A073J3P6</accession>
<protein>
    <recommendedName>
        <fullName evidence="3">DUF4440 domain-containing protein</fullName>
    </recommendedName>
</protein>
<keyword evidence="2" id="KW-1185">Reference proteome</keyword>
<dbReference type="SUPFAM" id="SSF54427">
    <property type="entry name" value="NTF2-like"/>
    <property type="match status" value="1"/>
</dbReference>
<gene>
    <name evidence="1" type="ORF">SUH3_14525</name>
</gene>
<evidence type="ECO:0000313" key="2">
    <source>
        <dbReference type="Proteomes" id="UP000027746"/>
    </source>
</evidence>
<dbReference type="OrthoDB" id="7717972at2"/>
<dbReference type="EMBL" id="JAMD01000003">
    <property type="protein sequence ID" value="KEJ96569.1"/>
    <property type="molecule type" value="Genomic_DNA"/>
</dbReference>
<dbReference type="GeneID" id="68869115"/>